<dbReference type="InterPro" id="IPR036179">
    <property type="entry name" value="Ig-like_dom_sf"/>
</dbReference>
<reference evidence="5" key="2">
    <citation type="submission" date="2025-09" db="UniProtKB">
        <authorList>
            <consortium name="Ensembl"/>
        </authorList>
    </citation>
    <scope>IDENTIFICATION</scope>
</reference>
<dbReference type="InterPro" id="IPR050504">
    <property type="entry name" value="IgSF_BTN/MOG"/>
</dbReference>
<reference evidence="5" key="1">
    <citation type="submission" date="2025-08" db="UniProtKB">
        <authorList>
            <consortium name="Ensembl"/>
        </authorList>
    </citation>
    <scope>IDENTIFICATION</scope>
</reference>
<dbReference type="Pfam" id="PF07686">
    <property type="entry name" value="V-set"/>
    <property type="match status" value="1"/>
</dbReference>
<dbReference type="PANTHER" id="PTHR24100">
    <property type="entry name" value="BUTYROPHILIN"/>
    <property type="match status" value="1"/>
</dbReference>
<dbReference type="Ensembl" id="ENSNMLT00000011039.1">
    <property type="protein sequence ID" value="ENSNMLP00000009770.1"/>
    <property type="gene ID" value="ENSNMLG00000006788.1"/>
</dbReference>
<name>A0A8C6WIH1_9GOBI</name>
<dbReference type="InterPro" id="IPR013783">
    <property type="entry name" value="Ig-like_fold"/>
</dbReference>
<protein>
    <recommendedName>
        <fullName evidence="4">Ig-like domain-containing protein</fullName>
    </recommendedName>
</protein>
<keyword evidence="6" id="KW-1185">Reference proteome</keyword>
<keyword evidence="2" id="KW-0472">Membrane</keyword>
<dbReference type="GO" id="GO:0050852">
    <property type="term" value="P:T cell receptor signaling pathway"/>
    <property type="evidence" value="ECO:0007669"/>
    <property type="project" value="TreeGrafter"/>
</dbReference>
<dbReference type="GO" id="GO:0001817">
    <property type="term" value="P:regulation of cytokine production"/>
    <property type="evidence" value="ECO:0007669"/>
    <property type="project" value="TreeGrafter"/>
</dbReference>
<dbReference type="InterPro" id="IPR003599">
    <property type="entry name" value="Ig_sub"/>
</dbReference>
<dbReference type="SUPFAM" id="SSF48726">
    <property type="entry name" value="Immunoglobulin"/>
    <property type="match status" value="1"/>
</dbReference>
<comment type="subcellular location">
    <subcellularLocation>
        <location evidence="1">Membrane</location>
    </subcellularLocation>
</comment>
<accession>A0A8C6WIH1</accession>
<keyword evidence="3" id="KW-0393">Immunoglobulin domain</keyword>
<dbReference type="SMART" id="SM00409">
    <property type="entry name" value="IG"/>
    <property type="match status" value="1"/>
</dbReference>
<evidence type="ECO:0000259" key="4">
    <source>
        <dbReference type="PROSITE" id="PS50835"/>
    </source>
</evidence>
<proteinExistence type="predicted"/>
<dbReference type="AlphaFoldDB" id="A0A8C6WIH1"/>
<evidence type="ECO:0000256" key="2">
    <source>
        <dbReference type="ARBA" id="ARBA00023136"/>
    </source>
</evidence>
<organism evidence="5 6">
    <name type="scientific">Neogobius melanostomus</name>
    <name type="common">round goby</name>
    <dbReference type="NCBI Taxonomy" id="47308"/>
    <lineage>
        <taxon>Eukaryota</taxon>
        <taxon>Metazoa</taxon>
        <taxon>Chordata</taxon>
        <taxon>Craniata</taxon>
        <taxon>Vertebrata</taxon>
        <taxon>Euteleostomi</taxon>
        <taxon>Actinopterygii</taxon>
        <taxon>Neopterygii</taxon>
        <taxon>Teleostei</taxon>
        <taxon>Neoteleostei</taxon>
        <taxon>Acanthomorphata</taxon>
        <taxon>Gobiaria</taxon>
        <taxon>Gobiiformes</taxon>
        <taxon>Gobioidei</taxon>
        <taxon>Gobiidae</taxon>
        <taxon>Benthophilinae</taxon>
        <taxon>Neogobiini</taxon>
        <taxon>Neogobius</taxon>
    </lineage>
</organism>
<evidence type="ECO:0000256" key="3">
    <source>
        <dbReference type="ARBA" id="ARBA00023319"/>
    </source>
</evidence>
<evidence type="ECO:0000313" key="5">
    <source>
        <dbReference type="Ensembl" id="ENSNMLP00000009770.1"/>
    </source>
</evidence>
<dbReference type="GO" id="GO:0009897">
    <property type="term" value="C:external side of plasma membrane"/>
    <property type="evidence" value="ECO:0007669"/>
    <property type="project" value="TreeGrafter"/>
</dbReference>
<feature type="domain" description="Ig-like" evidence="4">
    <location>
        <begin position="34"/>
        <end position="109"/>
    </location>
</feature>
<dbReference type="Proteomes" id="UP000694523">
    <property type="component" value="Unplaced"/>
</dbReference>
<dbReference type="InterPro" id="IPR013106">
    <property type="entry name" value="Ig_V-set"/>
</dbReference>
<dbReference type="InterPro" id="IPR007110">
    <property type="entry name" value="Ig-like_dom"/>
</dbReference>
<dbReference type="PANTHER" id="PTHR24100:SF151">
    <property type="entry name" value="ICOS LIGAND"/>
    <property type="match status" value="1"/>
</dbReference>
<evidence type="ECO:0000313" key="6">
    <source>
        <dbReference type="Proteomes" id="UP000694523"/>
    </source>
</evidence>
<dbReference type="Gene3D" id="2.60.40.10">
    <property type="entry name" value="Immunoglobulins"/>
    <property type="match status" value="1"/>
</dbReference>
<dbReference type="PROSITE" id="PS50835">
    <property type="entry name" value="IG_LIKE"/>
    <property type="match status" value="1"/>
</dbReference>
<dbReference type="GO" id="GO:0005102">
    <property type="term" value="F:signaling receptor binding"/>
    <property type="evidence" value="ECO:0007669"/>
    <property type="project" value="TreeGrafter"/>
</dbReference>
<evidence type="ECO:0000256" key="1">
    <source>
        <dbReference type="ARBA" id="ARBA00004370"/>
    </source>
</evidence>
<sequence>SLNYFGLFAWSFGLKDSVWLTFRFSEEEVKVQCGEDATLPCRAPRPDSVDGLEWRRTDLDQYVYLYRDGEPDLTKQHQDYRGRCKLKDGTTNLLLHNVTRADSGLYECRFLIRNPYVHERPIFKKVLVTVVRLWVETGEINLLKGSGLKPKWCIKRQGFEPVGRVPLNRFITCLP</sequence>